<comment type="caution">
    <text evidence="2">The sequence shown here is derived from an EMBL/GenBank/DDBJ whole genome shotgun (WGS) entry which is preliminary data.</text>
</comment>
<gene>
    <name evidence="2" type="ORF">R3P38DRAFT_3482458</name>
</gene>
<evidence type="ECO:0000313" key="3">
    <source>
        <dbReference type="Proteomes" id="UP001362999"/>
    </source>
</evidence>
<dbReference type="AlphaFoldDB" id="A0AAV9Z8N7"/>
<feature type="region of interest" description="Disordered" evidence="1">
    <location>
        <begin position="247"/>
        <end position="315"/>
    </location>
</feature>
<evidence type="ECO:0000256" key="1">
    <source>
        <dbReference type="SAM" id="MobiDB-lite"/>
    </source>
</evidence>
<feature type="compositionally biased region" description="Polar residues" evidence="1">
    <location>
        <begin position="204"/>
        <end position="216"/>
    </location>
</feature>
<feature type="compositionally biased region" description="Polar residues" evidence="1">
    <location>
        <begin position="286"/>
        <end position="299"/>
    </location>
</feature>
<feature type="compositionally biased region" description="Low complexity" evidence="1">
    <location>
        <begin position="248"/>
        <end position="261"/>
    </location>
</feature>
<dbReference type="EMBL" id="JAWWNJ010000184">
    <property type="protein sequence ID" value="KAK6974425.1"/>
    <property type="molecule type" value="Genomic_DNA"/>
</dbReference>
<name>A0AAV9Z8N7_9AGAR</name>
<evidence type="ECO:0000313" key="2">
    <source>
        <dbReference type="EMBL" id="KAK6974425.1"/>
    </source>
</evidence>
<dbReference type="Proteomes" id="UP001362999">
    <property type="component" value="Unassembled WGS sequence"/>
</dbReference>
<protein>
    <submittedName>
        <fullName evidence="2">Uncharacterized protein</fullName>
    </submittedName>
</protein>
<feature type="region of interest" description="Disordered" evidence="1">
    <location>
        <begin position="185"/>
        <end position="222"/>
    </location>
</feature>
<reference evidence="2 3" key="1">
    <citation type="journal article" date="2024" name="J Genomics">
        <title>Draft genome sequencing and assembly of Favolaschia claudopus CIRM-BRFM 2984 isolated from oak limbs.</title>
        <authorList>
            <person name="Navarro D."/>
            <person name="Drula E."/>
            <person name="Chaduli D."/>
            <person name="Cazenave R."/>
            <person name="Ahrendt S."/>
            <person name="Wang J."/>
            <person name="Lipzen A."/>
            <person name="Daum C."/>
            <person name="Barry K."/>
            <person name="Grigoriev I.V."/>
            <person name="Favel A."/>
            <person name="Rosso M.N."/>
            <person name="Martin F."/>
        </authorList>
    </citation>
    <scope>NUCLEOTIDE SEQUENCE [LARGE SCALE GENOMIC DNA]</scope>
    <source>
        <strain evidence="2 3">CIRM-BRFM 2984</strain>
    </source>
</reference>
<sequence>MPELSEENAFREWLKRFIELITRQFGADALKLTGLYADIKDNEVEDMRRREERLVTYGSTLTQAIIKHDQHAMWAIRLHRLALAIPDTHGLMIKKVWSQLPTPYKSQISPNYTSWEEFCASIASLKFGEERAQQELPLPWYKEPTAGNLEYDVPSSSQLAVRLTRYMPPSWRGIEPDRRYTANIPIPPDKAWEDPIPASAQHPLPSSTKPSQSTLHHSIHGDVLGPVAPKSLAAPLPARVKVKKVKASDTTAAASNTTVASLPPPPKPKPTPKKPKAKDAKPKTNALLTSFGFTVAPNTSDPPDPPDPRKSSVAGVSSHLATFGVAKPHVAIEDCTEKDIDHSLYLRPRHLFPELDDSALDDETAFDRTGLQLKGILYDPRSIVLDMTESYLEIFQNPEFERILRVPAKDRGYKVVLALKFRSHTLAFLGYGVDSE</sequence>
<keyword evidence="3" id="KW-1185">Reference proteome</keyword>
<proteinExistence type="predicted"/>
<organism evidence="2 3">
    <name type="scientific">Favolaschia claudopus</name>
    <dbReference type="NCBI Taxonomy" id="2862362"/>
    <lineage>
        <taxon>Eukaryota</taxon>
        <taxon>Fungi</taxon>
        <taxon>Dikarya</taxon>
        <taxon>Basidiomycota</taxon>
        <taxon>Agaricomycotina</taxon>
        <taxon>Agaricomycetes</taxon>
        <taxon>Agaricomycetidae</taxon>
        <taxon>Agaricales</taxon>
        <taxon>Marasmiineae</taxon>
        <taxon>Mycenaceae</taxon>
        <taxon>Favolaschia</taxon>
    </lineage>
</organism>
<accession>A0AAV9Z8N7</accession>